<accession>A0A8D0EKE9</accession>
<dbReference type="GO" id="GO:0005929">
    <property type="term" value="C:cilium"/>
    <property type="evidence" value="ECO:0007669"/>
    <property type="project" value="TreeGrafter"/>
</dbReference>
<dbReference type="InterPro" id="IPR001478">
    <property type="entry name" value="PDZ"/>
</dbReference>
<proteinExistence type="predicted"/>
<evidence type="ECO:0000256" key="2">
    <source>
        <dbReference type="ARBA" id="ARBA00022737"/>
    </source>
</evidence>
<sequence length="139" mass="14848">MKHSLGISISGGIESRAQPVVKIEKIFPGGAAFLSGILKAGQELVSVDGESLQNVTHQRAVDIIRQAYRNKAKEPMELVVRVSHPVLEPPDGSFLHQAVAGLCTVRGCESQTHPTGMEELPTAGPKGGHHWQRGRTGSP</sequence>
<reference evidence="6" key="1">
    <citation type="submission" date="2025-08" db="UniProtKB">
        <authorList>
            <consortium name="Ensembl"/>
        </authorList>
    </citation>
    <scope>IDENTIFICATION</scope>
</reference>
<dbReference type="InterPro" id="IPR051844">
    <property type="entry name" value="USH2_Complex_Protein"/>
</dbReference>
<reference evidence="6" key="2">
    <citation type="submission" date="2025-09" db="UniProtKB">
        <authorList>
            <consortium name="Ensembl"/>
        </authorList>
    </citation>
    <scope>IDENTIFICATION</scope>
</reference>
<dbReference type="Proteomes" id="UP000694551">
    <property type="component" value="Unplaced"/>
</dbReference>
<name>A0A8D0EKE9_STROC</name>
<evidence type="ECO:0000256" key="3">
    <source>
        <dbReference type="ARBA" id="ARBA00023273"/>
    </source>
</evidence>
<dbReference type="SUPFAM" id="SSF50156">
    <property type="entry name" value="PDZ domain-like"/>
    <property type="match status" value="1"/>
</dbReference>
<dbReference type="GO" id="GO:0060088">
    <property type="term" value="P:auditory receptor cell stereocilium organization"/>
    <property type="evidence" value="ECO:0007669"/>
    <property type="project" value="TreeGrafter"/>
</dbReference>
<evidence type="ECO:0000256" key="1">
    <source>
        <dbReference type="ARBA" id="ARBA00004316"/>
    </source>
</evidence>
<feature type="domain" description="PDZ" evidence="5">
    <location>
        <begin position="1"/>
        <end position="67"/>
    </location>
</feature>
<organism evidence="6 7">
    <name type="scientific">Strix occidentalis caurina</name>
    <name type="common">northern spotted owl</name>
    <dbReference type="NCBI Taxonomy" id="311401"/>
    <lineage>
        <taxon>Eukaryota</taxon>
        <taxon>Metazoa</taxon>
        <taxon>Chordata</taxon>
        <taxon>Craniata</taxon>
        <taxon>Vertebrata</taxon>
        <taxon>Euteleostomi</taxon>
        <taxon>Archelosauria</taxon>
        <taxon>Archosauria</taxon>
        <taxon>Dinosauria</taxon>
        <taxon>Saurischia</taxon>
        <taxon>Theropoda</taxon>
        <taxon>Coelurosauria</taxon>
        <taxon>Aves</taxon>
        <taxon>Neognathae</taxon>
        <taxon>Neoaves</taxon>
        <taxon>Telluraves</taxon>
        <taxon>Strigiformes</taxon>
        <taxon>Strigidae</taxon>
        <taxon>Strix</taxon>
    </lineage>
</organism>
<dbReference type="Ensembl" id="ENSSOCT00000001668.1">
    <property type="protein sequence ID" value="ENSSOCP00000001625.1"/>
    <property type="gene ID" value="ENSSOCG00000001288.1"/>
</dbReference>
<keyword evidence="3" id="KW-0966">Cell projection</keyword>
<dbReference type="PANTHER" id="PTHR23116:SF29">
    <property type="entry name" value="PDZ DOMAIN-CONTAINING PROTEIN 7"/>
    <property type="match status" value="1"/>
</dbReference>
<comment type="subcellular location">
    <subcellularLocation>
        <location evidence="1">Cell projection</location>
    </subcellularLocation>
</comment>
<evidence type="ECO:0000313" key="7">
    <source>
        <dbReference type="Proteomes" id="UP000694551"/>
    </source>
</evidence>
<evidence type="ECO:0000259" key="5">
    <source>
        <dbReference type="PROSITE" id="PS50106"/>
    </source>
</evidence>
<dbReference type="CDD" id="cd06751">
    <property type="entry name" value="PDZ3_PDZD7-like"/>
    <property type="match status" value="1"/>
</dbReference>
<dbReference type="GO" id="GO:0005886">
    <property type="term" value="C:plasma membrane"/>
    <property type="evidence" value="ECO:0007669"/>
    <property type="project" value="TreeGrafter"/>
</dbReference>
<feature type="region of interest" description="Disordered" evidence="4">
    <location>
        <begin position="111"/>
        <end position="139"/>
    </location>
</feature>
<dbReference type="InterPro" id="IPR036034">
    <property type="entry name" value="PDZ_sf"/>
</dbReference>
<dbReference type="AlphaFoldDB" id="A0A8D0EKE9"/>
<dbReference type="PROSITE" id="PS50106">
    <property type="entry name" value="PDZ"/>
    <property type="match status" value="1"/>
</dbReference>
<dbReference type="GO" id="GO:0007605">
    <property type="term" value="P:sensory perception of sound"/>
    <property type="evidence" value="ECO:0007669"/>
    <property type="project" value="TreeGrafter"/>
</dbReference>
<keyword evidence="7" id="KW-1185">Reference proteome</keyword>
<dbReference type="GO" id="GO:0002142">
    <property type="term" value="C:stereocilia ankle link complex"/>
    <property type="evidence" value="ECO:0007669"/>
    <property type="project" value="TreeGrafter"/>
</dbReference>
<evidence type="ECO:0000256" key="4">
    <source>
        <dbReference type="SAM" id="MobiDB-lite"/>
    </source>
</evidence>
<dbReference type="PANTHER" id="PTHR23116">
    <property type="entry name" value="PDZ DOMAIN CONTAINING WHIRLIN AND HARMONIN-RELATED"/>
    <property type="match status" value="1"/>
</dbReference>
<keyword evidence="2" id="KW-0677">Repeat</keyword>
<dbReference type="SMART" id="SM00228">
    <property type="entry name" value="PDZ"/>
    <property type="match status" value="1"/>
</dbReference>
<protein>
    <recommendedName>
        <fullName evidence="5">PDZ domain-containing protein</fullName>
    </recommendedName>
</protein>
<dbReference type="Pfam" id="PF00595">
    <property type="entry name" value="PDZ"/>
    <property type="match status" value="1"/>
</dbReference>
<dbReference type="GO" id="GO:0032426">
    <property type="term" value="C:stereocilium tip"/>
    <property type="evidence" value="ECO:0007669"/>
    <property type="project" value="TreeGrafter"/>
</dbReference>
<evidence type="ECO:0000313" key="6">
    <source>
        <dbReference type="Ensembl" id="ENSSOCP00000001625.1"/>
    </source>
</evidence>
<dbReference type="Gene3D" id="2.30.42.10">
    <property type="match status" value="1"/>
</dbReference>